<evidence type="ECO:0000313" key="2">
    <source>
        <dbReference type="Proteomes" id="UP001221757"/>
    </source>
</evidence>
<comment type="caution">
    <text evidence="1">The sequence shown here is derived from an EMBL/GenBank/DDBJ whole genome shotgun (WGS) entry which is preliminary data.</text>
</comment>
<protein>
    <submittedName>
        <fullName evidence="1">Uncharacterized protein</fullName>
    </submittedName>
</protein>
<reference evidence="1" key="1">
    <citation type="submission" date="2023-03" db="EMBL/GenBank/DDBJ databases">
        <title>Massive genome expansion in bonnet fungi (Mycena s.s.) driven by repeated elements and novel gene families across ecological guilds.</title>
        <authorList>
            <consortium name="Lawrence Berkeley National Laboratory"/>
            <person name="Harder C.B."/>
            <person name="Miyauchi S."/>
            <person name="Viragh M."/>
            <person name="Kuo A."/>
            <person name="Thoen E."/>
            <person name="Andreopoulos B."/>
            <person name="Lu D."/>
            <person name="Skrede I."/>
            <person name="Drula E."/>
            <person name="Henrissat B."/>
            <person name="Morin E."/>
            <person name="Kohler A."/>
            <person name="Barry K."/>
            <person name="LaButti K."/>
            <person name="Morin E."/>
            <person name="Salamov A."/>
            <person name="Lipzen A."/>
            <person name="Mereny Z."/>
            <person name="Hegedus B."/>
            <person name="Baldrian P."/>
            <person name="Stursova M."/>
            <person name="Weitz H."/>
            <person name="Taylor A."/>
            <person name="Grigoriev I.V."/>
            <person name="Nagy L.G."/>
            <person name="Martin F."/>
            <person name="Kauserud H."/>
        </authorList>
    </citation>
    <scope>NUCLEOTIDE SEQUENCE</scope>
    <source>
        <strain evidence="1">CBHHK067</strain>
    </source>
</reference>
<sequence>MSTQTITQVSVNESILLGPSSELKGFPAAWLNRAGEKHVIERIHWNTVPEPECNQLHAHYSVNWNEFYNIYLFCPQRYGIEVGGLVVRHYFGVKGCIIPVGFIPHIAECMFAFTLASPCTPDGRKEFYLLYYETGLEAVSLRRYSPGFSSVEAFHLHYFSAKHTAVTPVIREEEMITMFQSLGVYAKPLKEVESADW</sequence>
<dbReference type="AlphaFoldDB" id="A0AAD7BEJ9"/>
<organism evidence="1 2">
    <name type="scientific">Mycena rosella</name>
    <name type="common">Pink bonnet</name>
    <name type="synonym">Agaricus rosellus</name>
    <dbReference type="NCBI Taxonomy" id="1033263"/>
    <lineage>
        <taxon>Eukaryota</taxon>
        <taxon>Fungi</taxon>
        <taxon>Dikarya</taxon>
        <taxon>Basidiomycota</taxon>
        <taxon>Agaricomycotina</taxon>
        <taxon>Agaricomycetes</taxon>
        <taxon>Agaricomycetidae</taxon>
        <taxon>Agaricales</taxon>
        <taxon>Marasmiineae</taxon>
        <taxon>Mycenaceae</taxon>
        <taxon>Mycena</taxon>
    </lineage>
</organism>
<gene>
    <name evidence="1" type="ORF">B0H17DRAFT_1152316</name>
</gene>
<evidence type="ECO:0000313" key="1">
    <source>
        <dbReference type="EMBL" id="KAJ7618373.1"/>
    </source>
</evidence>
<name>A0AAD7BEJ9_MYCRO</name>
<accession>A0AAD7BEJ9</accession>
<proteinExistence type="predicted"/>
<dbReference type="Proteomes" id="UP001221757">
    <property type="component" value="Unassembled WGS sequence"/>
</dbReference>
<keyword evidence="2" id="KW-1185">Reference proteome</keyword>
<dbReference type="EMBL" id="JARKIE010000748">
    <property type="protein sequence ID" value="KAJ7618373.1"/>
    <property type="molecule type" value="Genomic_DNA"/>
</dbReference>